<dbReference type="RefSeq" id="WP_307282279.1">
    <property type="nucleotide sequence ID" value="NZ_JAUSVX010000017.1"/>
</dbReference>
<dbReference type="PIRSF" id="PIRSF001439">
    <property type="entry name" value="CryM"/>
    <property type="match status" value="1"/>
</dbReference>
<accession>A0ABU0JKB0</accession>
<dbReference type="EC" id="4.3.1.12" evidence="2"/>
<dbReference type="Proteomes" id="UP001242480">
    <property type="component" value="Unassembled WGS sequence"/>
</dbReference>
<sequence>MNILDAGGVHRLLDYPGLVEALRAAHRDEAMPPASFTVTNEPRDGPNTFVSLVAWAYQDLIAVKLVGVFPGNLALPVPEPSVQGLVALFSGRTGAPLFACDGAALTFRKTAADSALGAACLARRDAEVLLVVGAGGLAPHVAMAHASVRPIRRILIWNRTLARAEAVARELARPGIAAEAVSDLDTAVAEADIVSCVTMATAPLVRGALLRPGTHVDLVGAYRPEMREADDDVVRRARLFVDTRNGCDRSGDIRQPIERGLITLDSIEADLFDLCSGRHAGRGSPEEITMYKNNGGAHLDLFTARHLMRRAGREAGPAPAG</sequence>
<protein>
    <submittedName>
        <fullName evidence="2">Ornithine cyclodeaminase</fullName>
        <ecNumber evidence="2">4.3.1.12</ecNumber>
    </submittedName>
</protein>
<dbReference type="SUPFAM" id="SSF51735">
    <property type="entry name" value="NAD(P)-binding Rossmann-fold domains"/>
    <property type="match status" value="1"/>
</dbReference>
<dbReference type="InterPro" id="IPR023401">
    <property type="entry name" value="ODC_N"/>
</dbReference>
<evidence type="ECO:0000313" key="3">
    <source>
        <dbReference type="Proteomes" id="UP001242480"/>
    </source>
</evidence>
<keyword evidence="2" id="KW-0456">Lyase</keyword>
<dbReference type="GO" id="GO:0008473">
    <property type="term" value="F:ornithine cyclodeaminase activity"/>
    <property type="evidence" value="ECO:0007669"/>
    <property type="project" value="UniProtKB-EC"/>
</dbReference>
<dbReference type="InterPro" id="IPR036291">
    <property type="entry name" value="NAD(P)-bd_dom_sf"/>
</dbReference>
<dbReference type="PANTHER" id="PTHR13812:SF19">
    <property type="entry name" value="KETIMINE REDUCTASE MU-CRYSTALLIN"/>
    <property type="match status" value="1"/>
</dbReference>
<dbReference type="Gene3D" id="3.40.50.720">
    <property type="entry name" value="NAD(P)-binding Rossmann-like Domain"/>
    <property type="match status" value="1"/>
</dbReference>
<name>A0ABU0JKB0_9HYPH</name>
<proteinExistence type="inferred from homology"/>
<evidence type="ECO:0000256" key="1">
    <source>
        <dbReference type="ARBA" id="ARBA00008903"/>
    </source>
</evidence>
<dbReference type="Gene3D" id="3.30.1780.10">
    <property type="entry name" value="ornithine cyclodeaminase, domain 1"/>
    <property type="match status" value="1"/>
</dbReference>
<comment type="similarity">
    <text evidence="1">Belongs to the ornithine cyclodeaminase/mu-crystallin family.</text>
</comment>
<dbReference type="EMBL" id="JAUSVX010000017">
    <property type="protein sequence ID" value="MDQ0473699.1"/>
    <property type="molecule type" value="Genomic_DNA"/>
</dbReference>
<gene>
    <name evidence="2" type="ORF">QO011_006735</name>
</gene>
<dbReference type="Pfam" id="PF02423">
    <property type="entry name" value="OCD_Mu_crystall"/>
    <property type="match status" value="1"/>
</dbReference>
<evidence type="ECO:0000313" key="2">
    <source>
        <dbReference type="EMBL" id="MDQ0473699.1"/>
    </source>
</evidence>
<organism evidence="2 3">
    <name type="scientific">Labrys wisconsinensis</name>
    <dbReference type="NCBI Taxonomy" id="425677"/>
    <lineage>
        <taxon>Bacteria</taxon>
        <taxon>Pseudomonadati</taxon>
        <taxon>Pseudomonadota</taxon>
        <taxon>Alphaproteobacteria</taxon>
        <taxon>Hyphomicrobiales</taxon>
        <taxon>Xanthobacteraceae</taxon>
        <taxon>Labrys</taxon>
    </lineage>
</organism>
<keyword evidence="3" id="KW-1185">Reference proteome</keyword>
<comment type="caution">
    <text evidence="2">The sequence shown here is derived from an EMBL/GenBank/DDBJ whole genome shotgun (WGS) entry which is preliminary data.</text>
</comment>
<reference evidence="2 3" key="1">
    <citation type="submission" date="2023-07" db="EMBL/GenBank/DDBJ databases">
        <title>Genomic Encyclopedia of Type Strains, Phase IV (KMG-IV): sequencing the most valuable type-strain genomes for metagenomic binning, comparative biology and taxonomic classification.</title>
        <authorList>
            <person name="Goeker M."/>
        </authorList>
    </citation>
    <scope>NUCLEOTIDE SEQUENCE [LARGE SCALE GENOMIC DNA]</scope>
    <source>
        <strain evidence="2 3">DSM 19619</strain>
    </source>
</reference>
<dbReference type="InterPro" id="IPR003462">
    <property type="entry name" value="ODC_Mu_crystall"/>
</dbReference>
<dbReference type="PANTHER" id="PTHR13812">
    <property type="entry name" value="KETIMINE REDUCTASE MU-CRYSTALLIN"/>
    <property type="match status" value="1"/>
</dbReference>
<dbReference type="NCBIfam" id="NF004793">
    <property type="entry name" value="PRK06141.1"/>
    <property type="match status" value="1"/>
</dbReference>